<evidence type="ECO:0000256" key="1">
    <source>
        <dbReference type="SAM" id="MobiDB-lite"/>
    </source>
</evidence>
<protein>
    <submittedName>
        <fullName evidence="2">Uncharacterized protein</fullName>
    </submittedName>
</protein>
<accession>A0A438E2Z7</accession>
<organism evidence="2 3">
    <name type="scientific">Vitis vinifera</name>
    <name type="common">Grape</name>
    <dbReference type="NCBI Taxonomy" id="29760"/>
    <lineage>
        <taxon>Eukaryota</taxon>
        <taxon>Viridiplantae</taxon>
        <taxon>Streptophyta</taxon>
        <taxon>Embryophyta</taxon>
        <taxon>Tracheophyta</taxon>
        <taxon>Spermatophyta</taxon>
        <taxon>Magnoliopsida</taxon>
        <taxon>eudicotyledons</taxon>
        <taxon>Gunneridae</taxon>
        <taxon>Pentapetalae</taxon>
        <taxon>rosids</taxon>
        <taxon>Vitales</taxon>
        <taxon>Vitaceae</taxon>
        <taxon>Viteae</taxon>
        <taxon>Vitis</taxon>
    </lineage>
</organism>
<name>A0A438E2Z7_VITVI</name>
<dbReference type="AlphaFoldDB" id="A0A438E2Z7"/>
<evidence type="ECO:0000313" key="3">
    <source>
        <dbReference type="Proteomes" id="UP000288805"/>
    </source>
</evidence>
<comment type="caution">
    <text evidence="2">The sequence shown here is derived from an EMBL/GenBank/DDBJ whole genome shotgun (WGS) entry which is preliminary data.</text>
</comment>
<feature type="compositionally biased region" description="Gly residues" evidence="1">
    <location>
        <begin position="91"/>
        <end position="104"/>
    </location>
</feature>
<reference evidence="2 3" key="1">
    <citation type="journal article" date="2018" name="PLoS Genet.">
        <title>Population sequencing reveals clonal diversity and ancestral inbreeding in the grapevine cultivar Chardonnay.</title>
        <authorList>
            <person name="Roach M.J."/>
            <person name="Johnson D.L."/>
            <person name="Bohlmann J."/>
            <person name="van Vuuren H.J."/>
            <person name="Jones S.J."/>
            <person name="Pretorius I.S."/>
            <person name="Schmidt S.A."/>
            <person name="Borneman A.R."/>
        </authorList>
    </citation>
    <scope>NUCLEOTIDE SEQUENCE [LARGE SCALE GENOMIC DNA]</scope>
    <source>
        <strain evidence="3">cv. Chardonnay</strain>
        <tissue evidence="2">Leaf</tissue>
    </source>
</reference>
<dbReference type="Proteomes" id="UP000288805">
    <property type="component" value="Unassembled WGS sequence"/>
</dbReference>
<dbReference type="EMBL" id="QGNW01001416">
    <property type="protein sequence ID" value="RVW42059.1"/>
    <property type="molecule type" value="Genomic_DNA"/>
</dbReference>
<sequence length="128" mass="13896">MQEQNNEDLYNPIYLNLIFNDDDILDEWIREGQELILSSYNLDWLDKGLPPNKEGRGTIHEDDGATSCRVGKRTSNAIQKRDIDSRHKGGCDIGGGNGGVGGTGEDTREYGGAGGGYVSQGDTGMSWA</sequence>
<feature type="region of interest" description="Disordered" evidence="1">
    <location>
        <begin position="55"/>
        <end position="128"/>
    </location>
</feature>
<evidence type="ECO:0000313" key="2">
    <source>
        <dbReference type="EMBL" id="RVW42059.1"/>
    </source>
</evidence>
<gene>
    <name evidence="2" type="ORF">CK203_093314</name>
</gene>
<feature type="compositionally biased region" description="Basic and acidic residues" evidence="1">
    <location>
        <begin position="79"/>
        <end position="90"/>
    </location>
</feature>
<proteinExistence type="predicted"/>